<dbReference type="PROSITE" id="PS51257">
    <property type="entry name" value="PROKAR_LIPOPROTEIN"/>
    <property type="match status" value="1"/>
</dbReference>
<protein>
    <recommendedName>
        <fullName evidence="3">DUF4843 domain-containing protein</fullName>
    </recommendedName>
</protein>
<dbReference type="Proteomes" id="UP001597440">
    <property type="component" value="Unassembled WGS sequence"/>
</dbReference>
<proteinExistence type="predicted"/>
<dbReference type="InterPro" id="IPR023795">
    <property type="entry name" value="Serpin_CS"/>
</dbReference>
<keyword evidence="2" id="KW-1185">Reference proteome</keyword>
<dbReference type="InterPro" id="IPR038081">
    <property type="entry name" value="CalX-like_sf"/>
</dbReference>
<evidence type="ECO:0000313" key="2">
    <source>
        <dbReference type="Proteomes" id="UP001597440"/>
    </source>
</evidence>
<dbReference type="PROSITE" id="PS00284">
    <property type="entry name" value="SERPIN"/>
    <property type="match status" value="1"/>
</dbReference>
<name>A0ABW5L034_9SPHI</name>
<dbReference type="SUPFAM" id="SSF141072">
    <property type="entry name" value="CalX-like"/>
    <property type="match status" value="1"/>
</dbReference>
<evidence type="ECO:0008006" key="3">
    <source>
        <dbReference type="Google" id="ProtNLM"/>
    </source>
</evidence>
<comment type="caution">
    <text evidence="1">The sequence shown here is derived from an EMBL/GenBank/DDBJ whole genome shotgun (WGS) entry which is preliminary data.</text>
</comment>
<gene>
    <name evidence="1" type="ORF">ACFSQW_07610</name>
</gene>
<dbReference type="RefSeq" id="WP_210355950.1">
    <property type="nucleotide sequence ID" value="NZ_JAEQMU010000006.1"/>
</dbReference>
<organism evidence="1 2">
    <name type="scientific">Sphingobacterium tabacisoli</name>
    <dbReference type="NCBI Taxonomy" id="2044855"/>
    <lineage>
        <taxon>Bacteria</taxon>
        <taxon>Pseudomonadati</taxon>
        <taxon>Bacteroidota</taxon>
        <taxon>Sphingobacteriia</taxon>
        <taxon>Sphingobacteriales</taxon>
        <taxon>Sphingobacteriaceae</taxon>
        <taxon>Sphingobacterium</taxon>
    </lineage>
</organism>
<dbReference type="EMBL" id="JBHULD010000008">
    <property type="protein sequence ID" value="MFD2554251.1"/>
    <property type="molecule type" value="Genomic_DNA"/>
</dbReference>
<sequence>MKSLQIFTLLLTGLFFTACNKDEAVPYDHPFFYIHVNNSDEVRIAADRNETQSYSVYFSGKKQFETMTLDYEIIMGNGLQEGRDFELLSSSRTLEFKPGIVEMPIQIRWLPHAIASEKNNNLTIRLISNNKNYTIGLPGPDRLQSSLHFIKF</sequence>
<reference evidence="2" key="1">
    <citation type="journal article" date="2019" name="Int. J. Syst. Evol. Microbiol.">
        <title>The Global Catalogue of Microorganisms (GCM) 10K type strain sequencing project: providing services to taxonomists for standard genome sequencing and annotation.</title>
        <authorList>
            <consortium name="The Broad Institute Genomics Platform"/>
            <consortium name="The Broad Institute Genome Sequencing Center for Infectious Disease"/>
            <person name="Wu L."/>
            <person name="Ma J."/>
        </authorList>
    </citation>
    <scope>NUCLEOTIDE SEQUENCE [LARGE SCALE GENOMIC DNA]</scope>
    <source>
        <strain evidence="2">KCTC 52298</strain>
    </source>
</reference>
<accession>A0ABW5L034</accession>
<evidence type="ECO:0000313" key="1">
    <source>
        <dbReference type="EMBL" id="MFD2554251.1"/>
    </source>
</evidence>